<dbReference type="Pfam" id="PF19465">
    <property type="entry name" value="DUF6002"/>
    <property type="match status" value="1"/>
</dbReference>
<dbReference type="Proteomes" id="UP001240150">
    <property type="component" value="Chromosome"/>
</dbReference>
<protein>
    <submittedName>
        <fullName evidence="1">DUF6002 family protein</fullName>
    </submittedName>
</protein>
<evidence type="ECO:0000313" key="1">
    <source>
        <dbReference type="EMBL" id="WIM94521.1"/>
    </source>
</evidence>
<dbReference type="InterPro" id="IPR046044">
    <property type="entry name" value="DUF6002"/>
</dbReference>
<reference evidence="1 2" key="1">
    <citation type="submission" date="2023-06" db="EMBL/GenBank/DDBJ databases">
        <authorList>
            <person name="Yushchuk O."/>
            <person name="Binda E."/>
            <person name="Ruckert-Reed C."/>
            <person name="Fedorenko V."/>
            <person name="Kalinowski J."/>
            <person name="Marinelli F."/>
        </authorList>
    </citation>
    <scope>NUCLEOTIDE SEQUENCE [LARGE SCALE GENOMIC DNA]</scope>
    <source>
        <strain evidence="1 2">NRRL 3884</strain>
    </source>
</reference>
<gene>
    <name evidence="1" type="ORF">ACTOB_006548</name>
</gene>
<name>A0ABY8W9J9_9ACTN</name>
<accession>A0ABY8W9J9</accession>
<keyword evidence="2" id="KW-1185">Reference proteome</keyword>
<dbReference type="RefSeq" id="WP_284915737.1">
    <property type="nucleotide sequence ID" value="NZ_CP126980.1"/>
</dbReference>
<proteinExistence type="predicted"/>
<organism evidence="1 2">
    <name type="scientific">Actinoplanes oblitus</name>
    <dbReference type="NCBI Taxonomy" id="3040509"/>
    <lineage>
        <taxon>Bacteria</taxon>
        <taxon>Bacillati</taxon>
        <taxon>Actinomycetota</taxon>
        <taxon>Actinomycetes</taxon>
        <taxon>Micromonosporales</taxon>
        <taxon>Micromonosporaceae</taxon>
        <taxon>Actinoplanes</taxon>
    </lineage>
</organism>
<sequence length="459" mass="49655">MAAVAQPRTGSANVLTHYYDELGQIMGSVRAGRAPLPTAGAGFAPDFALPPLTSRLERYFSAGSITTGDLGEYRGVRLSLLNLMGNPGTRTTKTLASLLMVARAVGHIQRTGENVMIVTPSSANKATALRDAVLGAIRSGLVTPDQLRIAVVVPEASRPKLWSSPLSTDPELAARNPVLVLPGADRSAVKTLAAGLVEQHADTVYALTGTRLWYSLDLDNYRTADAARALYERDFCPARPGERRLHAHAVSSAYGLLGHHLGHTAIGADGDPRYFLVQHLDTPDMVLNLYFGSAERDHLPAYRYDAADGLYRQDGDLRFPVTTYHPDEILDPTFYTHRPPTSARMNELIRTGGGGGIVVSLHECLQRYPLLRSRLGEAGVHLPADPRRLREWSLVMAATGVLNAIDRGLISDDEVLLHGSGSYGLDDYVPLRDDAARTVEQACDLRKAVFHAVLVGDGD</sequence>
<dbReference type="EMBL" id="CP126980">
    <property type="protein sequence ID" value="WIM94521.1"/>
    <property type="molecule type" value="Genomic_DNA"/>
</dbReference>
<evidence type="ECO:0000313" key="2">
    <source>
        <dbReference type="Proteomes" id="UP001240150"/>
    </source>
</evidence>